<dbReference type="Proteomes" id="UP001159641">
    <property type="component" value="Unassembled WGS sequence"/>
</dbReference>
<keyword evidence="3" id="KW-1185">Reference proteome</keyword>
<reference evidence="2 3" key="1">
    <citation type="submission" date="2022-11" db="EMBL/GenBank/DDBJ databases">
        <title>Whole genome sequence of Eschrichtius robustus ER-17-0199.</title>
        <authorList>
            <person name="Bruniche-Olsen A."/>
            <person name="Black A.N."/>
            <person name="Fields C.J."/>
            <person name="Walden K."/>
            <person name="Dewoody J.A."/>
        </authorList>
    </citation>
    <scope>NUCLEOTIDE SEQUENCE [LARGE SCALE GENOMIC DNA]</scope>
    <source>
        <strain evidence="2">ER-17-0199</strain>
        <tissue evidence="2">Blubber</tissue>
    </source>
</reference>
<proteinExistence type="predicted"/>
<organism evidence="2 3">
    <name type="scientific">Eschrichtius robustus</name>
    <name type="common">California gray whale</name>
    <name type="synonym">Eschrichtius gibbosus</name>
    <dbReference type="NCBI Taxonomy" id="9764"/>
    <lineage>
        <taxon>Eukaryota</taxon>
        <taxon>Metazoa</taxon>
        <taxon>Chordata</taxon>
        <taxon>Craniata</taxon>
        <taxon>Vertebrata</taxon>
        <taxon>Euteleostomi</taxon>
        <taxon>Mammalia</taxon>
        <taxon>Eutheria</taxon>
        <taxon>Laurasiatheria</taxon>
        <taxon>Artiodactyla</taxon>
        <taxon>Whippomorpha</taxon>
        <taxon>Cetacea</taxon>
        <taxon>Mysticeti</taxon>
        <taxon>Eschrichtiidae</taxon>
        <taxon>Eschrichtius</taxon>
    </lineage>
</organism>
<evidence type="ECO:0000313" key="3">
    <source>
        <dbReference type="Proteomes" id="UP001159641"/>
    </source>
</evidence>
<comment type="caution">
    <text evidence="2">The sequence shown here is derived from an EMBL/GenBank/DDBJ whole genome shotgun (WGS) entry which is preliminary data.</text>
</comment>
<protein>
    <submittedName>
        <fullName evidence="2">Uncharacterized protein</fullName>
    </submittedName>
</protein>
<accession>A0AB34HWV4</accession>
<name>A0AB34HWV4_ESCRO</name>
<dbReference type="AlphaFoldDB" id="A0AB34HWV4"/>
<feature type="region of interest" description="Disordered" evidence="1">
    <location>
        <begin position="46"/>
        <end position="67"/>
    </location>
</feature>
<gene>
    <name evidence="2" type="ORF">J1605_002360</name>
</gene>
<dbReference type="EMBL" id="JAIQCJ010000544">
    <property type="protein sequence ID" value="KAJ8795598.1"/>
    <property type="molecule type" value="Genomic_DNA"/>
</dbReference>
<evidence type="ECO:0000313" key="2">
    <source>
        <dbReference type="EMBL" id="KAJ8795598.1"/>
    </source>
</evidence>
<evidence type="ECO:0000256" key="1">
    <source>
        <dbReference type="SAM" id="MobiDB-lite"/>
    </source>
</evidence>
<sequence length="87" mass="9615">MKFPVAFGADVTCRWHAAAWPERWIPGVQPWARESALAVQQARRQQVKGAGRLGPGPRYVRPVQGRPGSALRFGAEITSQAIGHRQE</sequence>